<evidence type="ECO:0000313" key="2">
    <source>
        <dbReference type="Proteomes" id="UP001283361"/>
    </source>
</evidence>
<reference evidence="1" key="1">
    <citation type="journal article" date="2023" name="G3 (Bethesda)">
        <title>A reference genome for the long-term kleptoplast-retaining sea slug Elysia crispata morphotype clarki.</title>
        <authorList>
            <person name="Eastman K.E."/>
            <person name="Pendleton A.L."/>
            <person name="Shaikh M.A."/>
            <person name="Suttiyut T."/>
            <person name="Ogas R."/>
            <person name="Tomko P."/>
            <person name="Gavelis G."/>
            <person name="Widhalm J.R."/>
            <person name="Wisecaver J.H."/>
        </authorList>
    </citation>
    <scope>NUCLEOTIDE SEQUENCE</scope>
    <source>
        <strain evidence="1">ECLA1</strain>
    </source>
</reference>
<proteinExistence type="predicted"/>
<dbReference type="EMBL" id="JAWDGP010006959">
    <property type="protein sequence ID" value="KAK3732449.1"/>
    <property type="molecule type" value="Genomic_DNA"/>
</dbReference>
<keyword evidence="2" id="KW-1185">Reference proteome</keyword>
<organism evidence="1 2">
    <name type="scientific">Elysia crispata</name>
    <name type="common">lettuce slug</name>
    <dbReference type="NCBI Taxonomy" id="231223"/>
    <lineage>
        <taxon>Eukaryota</taxon>
        <taxon>Metazoa</taxon>
        <taxon>Spiralia</taxon>
        <taxon>Lophotrochozoa</taxon>
        <taxon>Mollusca</taxon>
        <taxon>Gastropoda</taxon>
        <taxon>Heterobranchia</taxon>
        <taxon>Euthyneura</taxon>
        <taxon>Panpulmonata</taxon>
        <taxon>Sacoglossa</taxon>
        <taxon>Placobranchoidea</taxon>
        <taxon>Plakobranchidae</taxon>
        <taxon>Elysia</taxon>
    </lineage>
</organism>
<gene>
    <name evidence="1" type="ORF">RRG08_037453</name>
</gene>
<dbReference type="AlphaFoldDB" id="A0AAE0Y463"/>
<accession>A0AAE0Y463</accession>
<comment type="caution">
    <text evidence="1">The sequence shown here is derived from an EMBL/GenBank/DDBJ whole genome shotgun (WGS) entry which is preliminary data.</text>
</comment>
<evidence type="ECO:0000313" key="1">
    <source>
        <dbReference type="EMBL" id="KAK3732449.1"/>
    </source>
</evidence>
<protein>
    <submittedName>
        <fullName evidence="1">Uncharacterized protein</fullName>
    </submittedName>
</protein>
<dbReference type="Proteomes" id="UP001283361">
    <property type="component" value="Unassembled WGS sequence"/>
</dbReference>
<sequence>MNEQDRRGRTYQSQYILFQSNCPFRCHMETFENGRPDLGSILLLRAKPALSFTYALRRAICGGLERAEKKTTVLVWLARVACHTVDAAVHRAIYSSGAVGPHSAIYIRLLSPLGAILQQGRCSFYPM</sequence>
<name>A0AAE0Y463_9GAST</name>